<dbReference type="EMBL" id="CP012150">
    <property type="protein sequence ID" value="AKS35623.1"/>
    <property type="molecule type" value="Genomic_DNA"/>
</dbReference>
<organism evidence="1 2">
    <name type="scientific">Mycolicibacterium goodii</name>
    <name type="common">Mycobacterium goodii</name>
    <dbReference type="NCBI Taxonomy" id="134601"/>
    <lineage>
        <taxon>Bacteria</taxon>
        <taxon>Bacillati</taxon>
        <taxon>Actinomycetota</taxon>
        <taxon>Actinomycetes</taxon>
        <taxon>Mycobacteriales</taxon>
        <taxon>Mycobacteriaceae</taxon>
        <taxon>Mycolicibacterium</taxon>
    </lineage>
</organism>
<gene>
    <name evidence="1" type="ORF">AFA91_31120</name>
</gene>
<protein>
    <recommendedName>
        <fullName evidence="3">ESX-1 secretion-associated protein</fullName>
    </recommendedName>
</protein>
<dbReference type="InterPro" id="IPR022536">
    <property type="entry name" value="EspC"/>
</dbReference>
<dbReference type="OrthoDB" id="4763847at2"/>
<dbReference type="RefSeq" id="WP_049748079.1">
    <property type="nucleotide sequence ID" value="NZ_CP012150.1"/>
</dbReference>
<evidence type="ECO:0008006" key="3">
    <source>
        <dbReference type="Google" id="ProtNLM"/>
    </source>
</evidence>
<dbReference type="GO" id="GO:0009306">
    <property type="term" value="P:protein secretion"/>
    <property type="evidence" value="ECO:0007669"/>
    <property type="project" value="InterPro"/>
</dbReference>
<dbReference type="KEGG" id="mgo:AFA91_31120"/>
<dbReference type="Pfam" id="PF10824">
    <property type="entry name" value="T7SS_ESX_EspC"/>
    <property type="match status" value="1"/>
</dbReference>
<accession>A0A0K0XDZ1</accession>
<reference evidence="1 2" key="1">
    <citation type="submission" date="2015-07" db="EMBL/GenBank/DDBJ databases">
        <title>Complete genome sequence of Mycobacterium goodii X7B, a facultative thermophilic biodesulfurizing bacterium.</title>
        <authorList>
            <person name="Yu B."/>
            <person name="Li F."/>
            <person name="Xu P."/>
        </authorList>
    </citation>
    <scope>NUCLEOTIDE SEQUENCE [LARGE SCALE GENOMIC DNA]</scope>
    <source>
        <strain evidence="1 2">X7B</strain>
    </source>
</reference>
<name>A0A0K0XDZ1_MYCGD</name>
<sequence length="102" mass="10794">MGEFDRARVDADALRAAAHGYAAVAEAVDAVVRTTLSRPVFDGVLAGRMHVAHGNAVRGALDDMTRAMRQWGAAADEIAHMLRASADRYGLADAYAAARVGR</sequence>
<evidence type="ECO:0000313" key="2">
    <source>
        <dbReference type="Proteomes" id="UP000062255"/>
    </source>
</evidence>
<dbReference type="PATRIC" id="fig|134601.6.peg.6437"/>
<proteinExistence type="predicted"/>
<dbReference type="Proteomes" id="UP000062255">
    <property type="component" value="Chromosome"/>
</dbReference>
<dbReference type="STRING" id="134601.AFA91_31120"/>
<evidence type="ECO:0000313" key="1">
    <source>
        <dbReference type="EMBL" id="AKS35623.1"/>
    </source>
</evidence>
<dbReference type="AlphaFoldDB" id="A0A0K0XDZ1"/>